<dbReference type="PANTHER" id="PTHR30426">
    <property type="entry name" value="4-HYDROXY-3-METHYLBUT-2-ENYL DIPHOSPHATE REDUCTASE"/>
    <property type="match status" value="1"/>
</dbReference>
<dbReference type="NCBIfam" id="NF002190">
    <property type="entry name" value="PRK01045.1-4"/>
    <property type="match status" value="1"/>
</dbReference>
<feature type="binding site" evidence="12">
    <location>
        <position position="136"/>
    </location>
    <ligand>
        <name>isopentenyl diphosphate</name>
        <dbReference type="ChEBI" id="CHEBI:128769"/>
    </ligand>
</feature>
<feature type="binding site" evidence="12">
    <location>
        <position position="238"/>
    </location>
    <ligand>
        <name>(2E)-4-hydroxy-3-methylbut-2-enyl diphosphate</name>
        <dbReference type="ChEBI" id="CHEBI:128753"/>
    </ligand>
</feature>
<keyword evidence="3 12" id="KW-0560">Oxidoreductase</keyword>
<dbReference type="FunFam" id="3.40.50.11270:FF:000001">
    <property type="entry name" value="4-hydroxy-3-methylbut-2-enyl diphosphate reductase"/>
    <property type="match status" value="1"/>
</dbReference>
<dbReference type="HAMAP" id="MF_00191">
    <property type="entry name" value="IspH"/>
    <property type="match status" value="1"/>
</dbReference>
<comment type="similarity">
    <text evidence="12">Belongs to the IspH family.</text>
</comment>
<feature type="binding site" evidence="12">
    <location>
        <position position="74"/>
    </location>
    <ligand>
        <name>(2E)-4-hydroxy-3-methylbut-2-enyl diphosphate</name>
        <dbReference type="ChEBI" id="CHEBI:128753"/>
    </ligand>
</feature>
<comment type="cofactor">
    <cofactor evidence="12">
        <name>[4Fe-4S] cluster</name>
        <dbReference type="ChEBI" id="CHEBI:49883"/>
    </cofactor>
    <text evidence="12">Binds 1 [4Fe-4S] cluster per subunit.</text>
</comment>
<dbReference type="GO" id="GO:0019288">
    <property type="term" value="P:isopentenyl diphosphate biosynthetic process, methylerythritol 4-phosphate pathway"/>
    <property type="evidence" value="ECO:0007669"/>
    <property type="project" value="UniProtKB-UniRule"/>
</dbReference>
<dbReference type="EMBL" id="AFCS01000052">
    <property type="protein sequence ID" value="EHC83738.1"/>
    <property type="molecule type" value="Genomic_DNA"/>
</dbReference>
<feature type="binding site" evidence="12">
    <location>
        <position position="239"/>
    </location>
    <ligand>
        <name>(2E)-4-hydroxy-3-methylbut-2-enyl diphosphate</name>
        <dbReference type="ChEBI" id="CHEBI:128753"/>
    </ligand>
</feature>
<dbReference type="InterPro" id="IPR003451">
    <property type="entry name" value="LytB/IspH"/>
</dbReference>
<evidence type="ECO:0000256" key="9">
    <source>
        <dbReference type="ARBA" id="ARBA00047177"/>
    </source>
</evidence>
<dbReference type="PATRIC" id="fig|913242.3.peg.204"/>
<comment type="function">
    <text evidence="12">Catalyzes the conversion of 1-hydroxy-2-methyl-2-(E)-butenyl 4-diphosphate (HMBPP) into a mixture of isopentenyl diphosphate (IPP) and dimethylallyl diphosphate (DMAPP). Acts in the terminal step of the DOXP/MEP pathway for isoprenoid precursor biosynthesis.</text>
</comment>
<dbReference type="GO" id="GO:0005737">
    <property type="term" value="C:cytoplasm"/>
    <property type="evidence" value="ECO:0007669"/>
    <property type="project" value="UniProtKB-ARBA"/>
</dbReference>
<dbReference type="UniPathway" id="UPA00059">
    <property type="reaction ID" value="UER00105"/>
</dbReference>
<dbReference type="Gene3D" id="3.40.50.11270">
    <property type="match status" value="1"/>
</dbReference>
<dbReference type="GO" id="GO:0016114">
    <property type="term" value="P:terpenoid biosynthetic process"/>
    <property type="evidence" value="ECO:0007669"/>
    <property type="project" value="UniProtKB-UniRule"/>
</dbReference>
<keyword evidence="5 12" id="KW-0411">Iron-sulfur</keyword>
<dbReference type="Proteomes" id="UP000003221">
    <property type="component" value="Unassembled WGS sequence"/>
</dbReference>
<dbReference type="PANTHER" id="PTHR30426:SF0">
    <property type="entry name" value="4-HYDROXY-3-METHYLBUT-2-ENYL DIPHOSPHATE REDUCTASE"/>
    <property type="match status" value="1"/>
</dbReference>
<dbReference type="GO" id="GO:0051539">
    <property type="term" value="F:4 iron, 4 sulfur cluster binding"/>
    <property type="evidence" value="ECO:0007669"/>
    <property type="project" value="UniProtKB-UniRule"/>
</dbReference>
<feature type="binding site" evidence="12">
    <location>
        <position position="237"/>
    </location>
    <ligand>
        <name>isopentenyl diphosphate</name>
        <dbReference type="ChEBI" id="CHEBI:128769"/>
    </ligand>
</feature>
<comment type="pathway">
    <text evidence="8 12">Isoprenoid biosynthesis; dimethylallyl diphosphate biosynthesis; dimethylallyl diphosphate from (2E)-4-hydroxy-3-methylbutenyl diphosphate: step 1/1.</text>
</comment>
<feature type="binding site" evidence="12">
    <location>
        <position position="239"/>
    </location>
    <ligand>
        <name>dimethylallyl diphosphate</name>
        <dbReference type="ChEBI" id="CHEBI:57623"/>
    </ligand>
</feature>
<feature type="binding site" evidence="12">
    <location>
        <position position="281"/>
    </location>
    <ligand>
        <name>isopentenyl diphosphate</name>
        <dbReference type="ChEBI" id="CHEBI:128769"/>
    </ligand>
</feature>
<feature type="binding site" evidence="12">
    <location>
        <position position="238"/>
    </location>
    <ligand>
        <name>dimethylallyl diphosphate</name>
        <dbReference type="ChEBI" id="CHEBI:57623"/>
    </ligand>
</feature>
<keyword evidence="4 12" id="KW-0408">Iron</keyword>
<feature type="binding site" evidence="12">
    <location>
        <position position="179"/>
    </location>
    <ligand>
        <name>(2E)-4-hydroxy-3-methylbut-2-enyl diphosphate</name>
        <dbReference type="ChEBI" id="CHEBI:128753"/>
    </ligand>
</feature>
<proteinExistence type="inferred from homology"/>
<comment type="catalytic activity">
    <reaction evidence="11 12">
        <text>dimethylallyl diphosphate + 2 oxidized [2Fe-2S]-[ferredoxin] + H2O = (2E)-4-hydroxy-3-methylbut-2-enyl diphosphate + 2 reduced [2Fe-2S]-[ferredoxin] + 2 H(+)</text>
        <dbReference type="Rhea" id="RHEA:24825"/>
        <dbReference type="Rhea" id="RHEA-COMP:10000"/>
        <dbReference type="Rhea" id="RHEA-COMP:10001"/>
        <dbReference type="ChEBI" id="CHEBI:15377"/>
        <dbReference type="ChEBI" id="CHEBI:15378"/>
        <dbReference type="ChEBI" id="CHEBI:33737"/>
        <dbReference type="ChEBI" id="CHEBI:33738"/>
        <dbReference type="ChEBI" id="CHEBI:57623"/>
        <dbReference type="ChEBI" id="CHEBI:128753"/>
        <dbReference type="EC" id="1.17.7.4"/>
    </reaction>
</comment>
<feature type="binding site" evidence="12">
    <location>
        <position position="41"/>
    </location>
    <ligand>
        <name>(2E)-4-hydroxy-3-methylbut-2-enyl diphosphate</name>
        <dbReference type="ChEBI" id="CHEBI:128753"/>
    </ligand>
</feature>
<dbReference type="EC" id="1.17.7.4" evidence="9 12"/>
<evidence type="ECO:0000256" key="11">
    <source>
        <dbReference type="ARBA" id="ARBA00052992"/>
    </source>
</evidence>
<feature type="binding site" evidence="12">
    <location>
        <position position="12"/>
    </location>
    <ligand>
        <name>[4Fe-4S] cluster</name>
        <dbReference type="ChEBI" id="CHEBI:49883"/>
    </ligand>
</feature>
<evidence type="ECO:0000256" key="4">
    <source>
        <dbReference type="ARBA" id="ARBA00023004"/>
    </source>
</evidence>
<comment type="caution">
    <text evidence="13">The sequence shown here is derived from an EMBL/GenBank/DDBJ whole genome shotgun (WGS) entry which is preliminary data.</text>
</comment>
<evidence type="ECO:0000256" key="7">
    <source>
        <dbReference type="ARBA" id="ARBA00046313"/>
    </source>
</evidence>
<dbReference type="CDD" id="cd13944">
    <property type="entry name" value="lytB_ispH"/>
    <property type="match status" value="1"/>
</dbReference>
<evidence type="ECO:0000256" key="10">
    <source>
        <dbReference type="ARBA" id="ARBA00051071"/>
    </source>
</evidence>
<name>G5PXP3_SALMO</name>
<reference evidence="13 14" key="1">
    <citation type="journal article" date="2011" name="BMC Genomics">
        <title>Genome sequencing reveals diversification of virulence factor content and possible host adaptation in distinct subpopulations of Salmonella enterica.</title>
        <authorList>
            <person name="den Bakker H.C."/>
            <person name="Moreno Switt A.I."/>
            <person name="Govoni G."/>
            <person name="Cummings C.A."/>
            <person name="Ranieri M.L."/>
            <person name="Degoricija L."/>
            <person name="Hoelzer K."/>
            <person name="Rodriguez-Rivera L.D."/>
            <person name="Brown S."/>
            <person name="Bolchacova E."/>
            <person name="Furtado M.R."/>
            <person name="Wiedmann M."/>
        </authorList>
    </citation>
    <scope>NUCLEOTIDE SEQUENCE [LARGE SCALE GENOMIC DNA]</scope>
    <source>
        <strain evidence="13 14">S5-403</strain>
    </source>
</reference>
<feature type="binding site" evidence="12">
    <location>
        <position position="237"/>
    </location>
    <ligand>
        <name>(2E)-4-hydroxy-3-methylbut-2-enyl diphosphate</name>
        <dbReference type="ChEBI" id="CHEBI:128753"/>
    </ligand>
</feature>
<keyword evidence="1 12" id="KW-0004">4Fe-4S</keyword>
<evidence type="ECO:0000256" key="5">
    <source>
        <dbReference type="ARBA" id="ARBA00023014"/>
    </source>
</evidence>
<evidence type="ECO:0000256" key="12">
    <source>
        <dbReference type="HAMAP-Rule" id="MF_00191"/>
    </source>
</evidence>
<dbReference type="GO" id="GO:0051745">
    <property type="term" value="F:4-hydroxy-3-methylbut-2-enyl diphosphate reductase activity"/>
    <property type="evidence" value="ECO:0007669"/>
    <property type="project" value="UniProtKB-UniRule"/>
</dbReference>
<feature type="binding site" evidence="12">
    <location>
        <position position="96"/>
    </location>
    <ligand>
        <name>[4Fe-4S] cluster</name>
        <dbReference type="ChEBI" id="CHEBI:49883"/>
    </ligand>
</feature>
<feature type="binding site" evidence="12">
    <location>
        <position position="74"/>
    </location>
    <ligand>
        <name>isopentenyl diphosphate</name>
        <dbReference type="ChEBI" id="CHEBI:128769"/>
    </ligand>
</feature>
<feature type="binding site" evidence="12">
    <location>
        <position position="281"/>
    </location>
    <ligand>
        <name>dimethylallyl diphosphate</name>
        <dbReference type="ChEBI" id="CHEBI:57623"/>
    </ligand>
</feature>
<dbReference type="NCBIfam" id="TIGR00216">
    <property type="entry name" value="ispH_lytB"/>
    <property type="match status" value="1"/>
</dbReference>
<feature type="binding site" evidence="12">
    <location>
        <position position="136"/>
    </location>
    <ligand>
        <name>dimethylallyl diphosphate</name>
        <dbReference type="ChEBI" id="CHEBI:57623"/>
    </ligand>
</feature>
<gene>
    <name evidence="12" type="primary">ispH</name>
    <name evidence="13" type="ORF">LTSEMON_0118</name>
</gene>
<feature type="binding site" evidence="12">
    <location>
        <position position="209"/>
    </location>
    <ligand>
        <name>[4Fe-4S] cluster</name>
        <dbReference type="ChEBI" id="CHEBI:49883"/>
    </ligand>
</feature>
<feature type="binding site" evidence="12">
    <location>
        <position position="237"/>
    </location>
    <ligand>
        <name>dimethylallyl diphosphate</name>
        <dbReference type="ChEBI" id="CHEBI:57623"/>
    </ligand>
</feature>
<feature type="active site" description="Proton donor" evidence="12">
    <location>
        <position position="138"/>
    </location>
</feature>
<feature type="binding site" evidence="12">
    <location>
        <position position="136"/>
    </location>
    <ligand>
        <name>(2E)-4-hydroxy-3-methylbut-2-enyl diphosphate</name>
        <dbReference type="ChEBI" id="CHEBI:128753"/>
    </ligand>
</feature>
<evidence type="ECO:0000313" key="13">
    <source>
        <dbReference type="EMBL" id="EHC83738.1"/>
    </source>
</evidence>
<dbReference type="Pfam" id="PF02401">
    <property type="entry name" value="LYTB"/>
    <property type="match status" value="1"/>
</dbReference>
<dbReference type="GO" id="GO:0050992">
    <property type="term" value="P:dimethylallyl diphosphate biosynthetic process"/>
    <property type="evidence" value="ECO:0007669"/>
    <property type="project" value="UniProtKB-UniRule"/>
</dbReference>
<evidence type="ECO:0000256" key="8">
    <source>
        <dbReference type="ARBA" id="ARBA00046314"/>
    </source>
</evidence>
<protein>
    <recommendedName>
        <fullName evidence="9 12">4-hydroxy-3-methylbut-2-enyl diphosphate reductase</fullName>
        <shortName evidence="12">HMBPP reductase</shortName>
        <ecNumber evidence="9 12">1.17.7.4</ecNumber>
    </recommendedName>
</protein>
<comment type="catalytic activity">
    <reaction evidence="10 12">
        <text>isopentenyl diphosphate + 2 oxidized [2Fe-2S]-[ferredoxin] + H2O = (2E)-4-hydroxy-3-methylbut-2-enyl diphosphate + 2 reduced [2Fe-2S]-[ferredoxin] + 2 H(+)</text>
        <dbReference type="Rhea" id="RHEA:24488"/>
        <dbReference type="Rhea" id="RHEA-COMP:10000"/>
        <dbReference type="Rhea" id="RHEA-COMP:10001"/>
        <dbReference type="ChEBI" id="CHEBI:15377"/>
        <dbReference type="ChEBI" id="CHEBI:15378"/>
        <dbReference type="ChEBI" id="CHEBI:33737"/>
        <dbReference type="ChEBI" id="CHEBI:33738"/>
        <dbReference type="ChEBI" id="CHEBI:128753"/>
        <dbReference type="ChEBI" id="CHEBI:128769"/>
        <dbReference type="EC" id="1.17.7.4"/>
    </reaction>
</comment>
<dbReference type="UniPathway" id="UPA00056">
    <property type="reaction ID" value="UER00097"/>
</dbReference>
<keyword evidence="6 12" id="KW-0414">Isoprene biosynthesis</keyword>
<feature type="binding site" evidence="12">
    <location>
        <position position="238"/>
    </location>
    <ligand>
        <name>isopentenyl diphosphate</name>
        <dbReference type="ChEBI" id="CHEBI:128769"/>
    </ligand>
</feature>
<evidence type="ECO:0000256" key="3">
    <source>
        <dbReference type="ARBA" id="ARBA00023002"/>
    </source>
</evidence>
<dbReference type="NCBIfam" id="NF002188">
    <property type="entry name" value="PRK01045.1-2"/>
    <property type="match status" value="1"/>
</dbReference>
<feature type="binding site" evidence="12">
    <location>
        <position position="41"/>
    </location>
    <ligand>
        <name>dimethylallyl diphosphate</name>
        <dbReference type="ChEBI" id="CHEBI:57623"/>
    </ligand>
</feature>
<dbReference type="GO" id="GO:0046872">
    <property type="term" value="F:metal ion binding"/>
    <property type="evidence" value="ECO:0007669"/>
    <property type="project" value="UniProtKB-KW"/>
</dbReference>
<evidence type="ECO:0000256" key="1">
    <source>
        <dbReference type="ARBA" id="ARBA00022485"/>
    </source>
</evidence>
<organism evidence="13 14">
    <name type="scientific">Salmonella enterica subsp. enterica serovar Montevideo str. S5-403</name>
    <dbReference type="NCBI Taxonomy" id="913242"/>
    <lineage>
        <taxon>Bacteria</taxon>
        <taxon>Pseudomonadati</taxon>
        <taxon>Pseudomonadota</taxon>
        <taxon>Gammaproteobacteria</taxon>
        <taxon>Enterobacterales</taxon>
        <taxon>Enterobacteriaceae</taxon>
        <taxon>Salmonella</taxon>
    </lineage>
</organism>
<comment type="subunit">
    <text evidence="12">Homodimer.</text>
</comment>
<feature type="binding site" evidence="12">
    <location>
        <position position="41"/>
    </location>
    <ligand>
        <name>isopentenyl diphosphate</name>
        <dbReference type="ChEBI" id="CHEBI:128769"/>
    </ligand>
</feature>
<feature type="binding site" evidence="12">
    <location>
        <position position="281"/>
    </location>
    <ligand>
        <name>(2E)-4-hydroxy-3-methylbut-2-enyl diphosphate</name>
        <dbReference type="ChEBI" id="CHEBI:128753"/>
    </ligand>
</feature>
<evidence type="ECO:0000256" key="6">
    <source>
        <dbReference type="ARBA" id="ARBA00023229"/>
    </source>
</evidence>
<feature type="binding site" evidence="12">
    <location>
        <position position="74"/>
    </location>
    <ligand>
        <name>dimethylallyl diphosphate</name>
        <dbReference type="ChEBI" id="CHEBI:57623"/>
    </ligand>
</feature>
<dbReference type="Gene3D" id="3.40.1010.20">
    <property type="entry name" value="4-hydroxy-3-methylbut-2-enyl diphosphate reductase, catalytic domain"/>
    <property type="match status" value="2"/>
</dbReference>
<evidence type="ECO:0000256" key="2">
    <source>
        <dbReference type="ARBA" id="ARBA00022723"/>
    </source>
</evidence>
<feature type="binding site" evidence="12">
    <location>
        <position position="239"/>
    </location>
    <ligand>
        <name>isopentenyl diphosphate</name>
        <dbReference type="ChEBI" id="CHEBI:128769"/>
    </ligand>
</feature>
<sequence length="328" mass="36021">MQILLANPRGFCAGVDRAISIVENALAIYGAPIYVRHEVVHNRYVVDSLRKRGAIFIEQISEVPDGAILIFSAHGVSQAVRNEAKSRDLTVFDATCPLVTKVHMEVARARTIWKWRAPARASRRGEESILIGHAGHPEVEGTMGQYSNPEGGMYLVESPEDVWTLNVKNEGKLSFMTQTTLSVDDTSDVIDALRKRFPKIVGPRKDDICYATTNRQEAVRALAEQADVVLVVGSKNSSNSNRLAELAQRMGRTAFLIDDAADIQEAWVKEAACVGVTAGASAPDILVQNVIARLREFGGGEAVTLEGREENIVFEVPKELRVDVREVE</sequence>
<evidence type="ECO:0000313" key="14">
    <source>
        <dbReference type="Proteomes" id="UP000003221"/>
    </source>
</evidence>
<keyword evidence="2 12" id="KW-0479">Metal-binding</keyword>
<accession>G5PXP3</accession>
<dbReference type="AlphaFoldDB" id="G5PXP3"/>
<comment type="pathway">
    <text evidence="7 12">Isoprenoid biosynthesis; isopentenyl diphosphate biosynthesis via DXP pathway; isopentenyl diphosphate from 1-deoxy-D-xylulose 5-phosphate: step 6/6.</text>
</comment>